<dbReference type="InterPro" id="IPR003661">
    <property type="entry name" value="HisK_dim/P_dom"/>
</dbReference>
<dbReference type="Pfam" id="PF02518">
    <property type="entry name" value="HATPase_c"/>
    <property type="match status" value="1"/>
</dbReference>
<feature type="transmembrane region" description="Helical" evidence="6">
    <location>
        <begin position="70"/>
        <end position="92"/>
    </location>
</feature>
<feature type="transmembrane region" description="Helical" evidence="6">
    <location>
        <begin position="261"/>
        <end position="277"/>
    </location>
</feature>
<dbReference type="RefSeq" id="WP_180567648.1">
    <property type="nucleotide sequence ID" value="NZ_JACCKB010000006.1"/>
</dbReference>
<evidence type="ECO:0000313" key="8">
    <source>
        <dbReference type="EMBL" id="NYZ65616.1"/>
    </source>
</evidence>
<dbReference type="SUPFAM" id="SSF55874">
    <property type="entry name" value="ATPase domain of HSP90 chaperone/DNA topoisomerase II/histidine kinase"/>
    <property type="match status" value="1"/>
</dbReference>
<feature type="transmembrane region" description="Helical" evidence="6">
    <location>
        <begin position="117"/>
        <end position="137"/>
    </location>
</feature>
<comment type="caution">
    <text evidence="8">The sequence shown here is derived from an EMBL/GenBank/DDBJ whole genome shotgun (WGS) entry which is preliminary data.</text>
</comment>
<dbReference type="SUPFAM" id="SSF47384">
    <property type="entry name" value="Homodimeric domain of signal transducing histidine kinase"/>
    <property type="match status" value="1"/>
</dbReference>
<feature type="transmembrane region" description="Helical" evidence="6">
    <location>
        <begin position="237"/>
        <end position="254"/>
    </location>
</feature>
<feature type="transmembrane region" description="Helical" evidence="6">
    <location>
        <begin position="283"/>
        <end position="306"/>
    </location>
</feature>
<evidence type="ECO:0000256" key="6">
    <source>
        <dbReference type="SAM" id="Phobius"/>
    </source>
</evidence>
<feature type="transmembrane region" description="Helical" evidence="6">
    <location>
        <begin position="7"/>
        <end position="28"/>
    </location>
</feature>
<dbReference type="PANTHER" id="PTHR43304">
    <property type="entry name" value="PHYTOCHROME-LIKE PROTEIN CPH1"/>
    <property type="match status" value="1"/>
</dbReference>
<dbReference type="Gene3D" id="3.30.565.10">
    <property type="entry name" value="Histidine kinase-like ATPase, C-terminal domain"/>
    <property type="match status" value="1"/>
</dbReference>
<dbReference type="PRINTS" id="PR00344">
    <property type="entry name" value="BCTRLSENSOR"/>
</dbReference>
<evidence type="ECO:0000256" key="5">
    <source>
        <dbReference type="ARBA" id="ARBA00022777"/>
    </source>
</evidence>
<sequence length="539" mass="61129">MSKQLLLKLITFISIGFCFLLGMTVLIGWHTSTEILIQVLPTFVPMQYNTALNFLLCSTALFFLYQDKLLLGMIACSVAGIISLLTLIQYFFAVNIGLDEFFITHYITTETSHPGRMAPNTAICFFIFTVACILYNLHIKQVQLSGVLSTIVFSLGFVALIGYLTNIETSYGWGNYTKMAVHTAIGFMFLGVGLIALSWLTEFLYNGQTNTKVTPLLIGYAVALTIALFFIDLSLPLGVAAVVYVLLVLYSWFIPSYQATYILALIASVLLIFGYFFSQPGSATWVVFINRCLAFMAIWITAYLLIKIKLKETELKARNQELEQFAYITSHDLQEPLRTIMSYSELITTRYNKILDDTGKKSLHFITQSTHHMSMLIKGLLDYSRIGYNKKRSLINCNTLVKSIQDELHSLIKITHAVIKVDELPSIQGYPAELRMLFQHLICNAIKFQKSNTQPKVEIFAHKEKNYWLFVVQDNGIGIEDNLKNKIFVVFQRLHKKNEYEGIGIGLAYCKKVVDLHKGQIWVDSKLNEGSTFFFTIPS</sequence>
<dbReference type="InterPro" id="IPR036097">
    <property type="entry name" value="HisK_dim/P_sf"/>
</dbReference>
<organism evidence="8 9">
    <name type="scientific">Spartinivicinus marinus</name>
    <dbReference type="NCBI Taxonomy" id="2994442"/>
    <lineage>
        <taxon>Bacteria</taxon>
        <taxon>Pseudomonadati</taxon>
        <taxon>Pseudomonadota</taxon>
        <taxon>Gammaproteobacteria</taxon>
        <taxon>Oceanospirillales</taxon>
        <taxon>Zooshikellaceae</taxon>
        <taxon>Spartinivicinus</taxon>
    </lineage>
</organism>
<feature type="transmembrane region" description="Helical" evidence="6">
    <location>
        <begin position="213"/>
        <end position="231"/>
    </location>
</feature>
<dbReference type="InterPro" id="IPR003594">
    <property type="entry name" value="HATPase_dom"/>
</dbReference>
<dbReference type="Pfam" id="PF00512">
    <property type="entry name" value="HisKA"/>
    <property type="match status" value="1"/>
</dbReference>
<feature type="transmembrane region" description="Helical" evidence="6">
    <location>
        <begin position="48"/>
        <end position="65"/>
    </location>
</feature>
<feature type="domain" description="Histidine kinase" evidence="7">
    <location>
        <begin position="328"/>
        <end position="539"/>
    </location>
</feature>
<name>A0A853IDV0_9GAMM</name>
<dbReference type="GO" id="GO:0005886">
    <property type="term" value="C:plasma membrane"/>
    <property type="evidence" value="ECO:0007669"/>
    <property type="project" value="UniProtKB-ARBA"/>
</dbReference>
<dbReference type="InterPro" id="IPR036890">
    <property type="entry name" value="HATPase_C_sf"/>
</dbReference>
<dbReference type="InterPro" id="IPR005467">
    <property type="entry name" value="His_kinase_dom"/>
</dbReference>
<proteinExistence type="predicted"/>
<evidence type="ECO:0000256" key="1">
    <source>
        <dbReference type="ARBA" id="ARBA00000085"/>
    </source>
</evidence>
<dbReference type="PANTHER" id="PTHR43304:SF1">
    <property type="entry name" value="PAC DOMAIN-CONTAINING PROTEIN"/>
    <property type="match status" value="1"/>
</dbReference>
<dbReference type="Proteomes" id="UP000569732">
    <property type="component" value="Unassembled WGS sequence"/>
</dbReference>
<keyword evidence="6" id="KW-1133">Transmembrane helix</keyword>
<evidence type="ECO:0000256" key="2">
    <source>
        <dbReference type="ARBA" id="ARBA00012438"/>
    </source>
</evidence>
<dbReference type="Gene3D" id="1.10.287.130">
    <property type="match status" value="1"/>
</dbReference>
<gene>
    <name evidence="8" type="ORF">H0A36_06295</name>
</gene>
<dbReference type="SMART" id="SM00387">
    <property type="entry name" value="HATPase_c"/>
    <property type="match status" value="1"/>
</dbReference>
<keyword evidence="4" id="KW-0808">Transferase</keyword>
<keyword evidence="5" id="KW-0418">Kinase</keyword>
<reference evidence="8 9" key="1">
    <citation type="submission" date="2020-07" db="EMBL/GenBank/DDBJ databases">
        <title>Endozoicomonas sp. nov., isolated from sediment.</title>
        <authorList>
            <person name="Gu T."/>
        </authorList>
    </citation>
    <scope>NUCLEOTIDE SEQUENCE [LARGE SCALE GENOMIC DNA]</scope>
    <source>
        <strain evidence="8 9">SM1973</strain>
    </source>
</reference>
<protein>
    <recommendedName>
        <fullName evidence="2">histidine kinase</fullName>
        <ecNumber evidence="2">2.7.13.3</ecNumber>
    </recommendedName>
</protein>
<evidence type="ECO:0000259" key="7">
    <source>
        <dbReference type="PROSITE" id="PS50109"/>
    </source>
</evidence>
<evidence type="ECO:0000313" key="9">
    <source>
        <dbReference type="Proteomes" id="UP000569732"/>
    </source>
</evidence>
<feature type="transmembrane region" description="Helical" evidence="6">
    <location>
        <begin position="144"/>
        <end position="164"/>
    </location>
</feature>
<accession>A0A853IDV0</accession>
<evidence type="ECO:0000256" key="4">
    <source>
        <dbReference type="ARBA" id="ARBA00022679"/>
    </source>
</evidence>
<keyword evidence="6" id="KW-0472">Membrane</keyword>
<dbReference type="GO" id="GO:0000155">
    <property type="term" value="F:phosphorelay sensor kinase activity"/>
    <property type="evidence" value="ECO:0007669"/>
    <property type="project" value="InterPro"/>
</dbReference>
<keyword evidence="6" id="KW-0812">Transmembrane</keyword>
<evidence type="ECO:0000256" key="3">
    <source>
        <dbReference type="ARBA" id="ARBA00022553"/>
    </source>
</evidence>
<feature type="transmembrane region" description="Helical" evidence="6">
    <location>
        <begin position="179"/>
        <end position="201"/>
    </location>
</feature>
<dbReference type="AlphaFoldDB" id="A0A853IDV0"/>
<comment type="catalytic activity">
    <reaction evidence="1">
        <text>ATP + protein L-histidine = ADP + protein N-phospho-L-histidine.</text>
        <dbReference type="EC" id="2.7.13.3"/>
    </reaction>
</comment>
<dbReference type="SMART" id="SM00388">
    <property type="entry name" value="HisKA"/>
    <property type="match status" value="1"/>
</dbReference>
<dbReference type="EMBL" id="JACCKB010000006">
    <property type="protein sequence ID" value="NYZ65616.1"/>
    <property type="molecule type" value="Genomic_DNA"/>
</dbReference>
<keyword evidence="3" id="KW-0597">Phosphoprotein</keyword>
<dbReference type="FunFam" id="3.30.565.10:FF:000006">
    <property type="entry name" value="Sensor histidine kinase WalK"/>
    <property type="match status" value="1"/>
</dbReference>
<dbReference type="CDD" id="cd00082">
    <property type="entry name" value="HisKA"/>
    <property type="match status" value="1"/>
</dbReference>
<keyword evidence="9" id="KW-1185">Reference proteome</keyword>
<dbReference type="PROSITE" id="PS50109">
    <property type="entry name" value="HIS_KIN"/>
    <property type="match status" value="1"/>
</dbReference>
<dbReference type="EC" id="2.7.13.3" evidence="2"/>
<dbReference type="InterPro" id="IPR052162">
    <property type="entry name" value="Sensor_kinase/Photoreceptor"/>
</dbReference>
<dbReference type="InterPro" id="IPR004358">
    <property type="entry name" value="Sig_transdc_His_kin-like_C"/>
</dbReference>